<feature type="transmembrane region" description="Helical" evidence="1">
    <location>
        <begin position="6"/>
        <end position="31"/>
    </location>
</feature>
<keyword evidence="1" id="KW-0812">Transmembrane</keyword>
<dbReference type="AlphaFoldDB" id="A0A949PMV1"/>
<sequence length="93" mass="10627">MDQLFFDGVVLAAAIFAALAGVINIVSVILLRNRLFDLESMIIWKWSEAPWWTRILPESTCQDHLANKVFKRECHRCVCESSAVQSGFIEKEN</sequence>
<evidence type="ECO:0000313" key="2">
    <source>
        <dbReference type="EMBL" id="MBV2144246.1"/>
    </source>
</evidence>
<dbReference type="RefSeq" id="WP_217678247.1">
    <property type="nucleotide sequence ID" value="NZ_JAHRVA010000005.1"/>
</dbReference>
<reference evidence="2 3" key="1">
    <citation type="submission" date="2021-06" db="EMBL/GenBank/DDBJ databases">
        <title>Falsochrobactrum tianjin sp.nov., a new petroleum-degrading bacteria isolated from oily soils.</title>
        <authorList>
            <person name="Chen G."/>
            <person name="Chen H."/>
            <person name="Tian J."/>
            <person name="Qing J."/>
            <person name="Zhong L."/>
            <person name="Ma W."/>
            <person name="Song Y."/>
            <person name="Cui X."/>
            <person name="Yan B."/>
        </authorList>
    </citation>
    <scope>NUCLEOTIDE SEQUENCE [LARGE SCALE GENOMIC DNA]</scope>
    <source>
        <strain evidence="2 3">TDYN1</strain>
    </source>
</reference>
<keyword evidence="1" id="KW-1133">Transmembrane helix</keyword>
<organism evidence="2 3">
    <name type="scientific">Falsochrobactrum tianjinense</name>
    <dbReference type="NCBI Taxonomy" id="2706015"/>
    <lineage>
        <taxon>Bacteria</taxon>
        <taxon>Pseudomonadati</taxon>
        <taxon>Pseudomonadota</taxon>
        <taxon>Alphaproteobacteria</taxon>
        <taxon>Hyphomicrobiales</taxon>
        <taxon>Brucellaceae</taxon>
        <taxon>Falsochrobactrum</taxon>
    </lineage>
</organism>
<evidence type="ECO:0000256" key="1">
    <source>
        <dbReference type="SAM" id="Phobius"/>
    </source>
</evidence>
<dbReference type="EMBL" id="JAHRVA010000005">
    <property type="protein sequence ID" value="MBV2144246.1"/>
    <property type="molecule type" value="Genomic_DNA"/>
</dbReference>
<name>A0A949PMV1_9HYPH</name>
<accession>A0A949PMV1</accession>
<protein>
    <submittedName>
        <fullName evidence="2">Uncharacterized protein</fullName>
    </submittedName>
</protein>
<proteinExistence type="predicted"/>
<evidence type="ECO:0000313" key="3">
    <source>
        <dbReference type="Proteomes" id="UP000752297"/>
    </source>
</evidence>
<keyword evidence="3" id="KW-1185">Reference proteome</keyword>
<gene>
    <name evidence="2" type="ORF">KUG47_12150</name>
</gene>
<dbReference type="Proteomes" id="UP000752297">
    <property type="component" value="Unassembled WGS sequence"/>
</dbReference>
<comment type="caution">
    <text evidence="2">The sequence shown here is derived from an EMBL/GenBank/DDBJ whole genome shotgun (WGS) entry which is preliminary data.</text>
</comment>
<keyword evidence="1" id="KW-0472">Membrane</keyword>